<organism evidence="2">
    <name type="scientific">Cuerna arida</name>
    <dbReference type="NCBI Taxonomy" id="1464854"/>
    <lineage>
        <taxon>Eukaryota</taxon>
        <taxon>Metazoa</taxon>
        <taxon>Ecdysozoa</taxon>
        <taxon>Arthropoda</taxon>
        <taxon>Hexapoda</taxon>
        <taxon>Insecta</taxon>
        <taxon>Pterygota</taxon>
        <taxon>Neoptera</taxon>
        <taxon>Paraneoptera</taxon>
        <taxon>Hemiptera</taxon>
        <taxon>Auchenorrhyncha</taxon>
        <taxon>Membracoidea</taxon>
        <taxon>Cicadellidae</taxon>
        <taxon>Cicadellinae</taxon>
        <taxon>Proconiini</taxon>
        <taxon>Cuerna</taxon>
    </lineage>
</organism>
<dbReference type="InterPro" id="IPR036872">
    <property type="entry name" value="CH_dom_sf"/>
</dbReference>
<dbReference type="Gene3D" id="1.10.418.10">
    <property type="entry name" value="Calponin-like domain"/>
    <property type="match status" value="1"/>
</dbReference>
<evidence type="ECO:0000259" key="1">
    <source>
        <dbReference type="PROSITE" id="PS50021"/>
    </source>
</evidence>
<protein>
    <recommendedName>
        <fullName evidence="1">Calponin-homology (CH) domain-containing protein</fullName>
    </recommendedName>
</protein>
<sequence length="136" mass="15459">SNLSQVDDYSELCSEVLDSLSVDSEHFGDLETEKAEDDLEIDESRLETSTPRKKVEIVDVVVPKSESVNKLSTPGQDLLEWCQKMLKDYPNIQVTNLSTSWRNGLAFCALIHRFHPILIPNLESLSPQNIRENCRI</sequence>
<dbReference type="PROSITE" id="PS50021">
    <property type="entry name" value="CH"/>
    <property type="match status" value="1"/>
</dbReference>
<dbReference type="InterPro" id="IPR001715">
    <property type="entry name" value="CH_dom"/>
</dbReference>
<feature type="non-terminal residue" evidence="2">
    <location>
        <position position="136"/>
    </location>
</feature>
<dbReference type="Pfam" id="PF00307">
    <property type="entry name" value="CH"/>
    <property type="match status" value="1"/>
</dbReference>
<dbReference type="PANTHER" id="PTHR23167">
    <property type="entry name" value="CALPONIN HOMOLOGY DOMAIN-CONTAINING PROTEIN DDB_G0272472-RELATED"/>
    <property type="match status" value="1"/>
</dbReference>
<gene>
    <name evidence="2" type="ORF">g.4144</name>
</gene>
<dbReference type="AlphaFoldDB" id="A0A1B6G6Y5"/>
<dbReference type="SUPFAM" id="SSF47576">
    <property type="entry name" value="Calponin-homology domain, CH-domain"/>
    <property type="match status" value="1"/>
</dbReference>
<evidence type="ECO:0000313" key="2">
    <source>
        <dbReference type="EMBL" id="JAS58205.1"/>
    </source>
</evidence>
<dbReference type="InterPro" id="IPR050540">
    <property type="entry name" value="F-actin_Monoox_Mical"/>
</dbReference>
<feature type="non-terminal residue" evidence="2">
    <location>
        <position position="1"/>
    </location>
</feature>
<accession>A0A1B6G6Y5</accession>
<dbReference type="EMBL" id="GECZ01011564">
    <property type="protein sequence ID" value="JAS58205.1"/>
    <property type="molecule type" value="Transcribed_RNA"/>
</dbReference>
<feature type="domain" description="Calponin-homology (CH)" evidence="1">
    <location>
        <begin position="72"/>
        <end position="136"/>
    </location>
</feature>
<proteinExistence type="predicted"/>
<name>A0A1B6G6Y5_9HEMI</name>
<reference evidence="2" key="1">
    <citation type="submission" date="2015-11" db="EMBL/GenBank/DDBJ databases">
        <title>De novo transcriptome assembly of four potential Pierce s Disease insect vectors from Arizona vineyards.</title>
        <authorList>
            <person name="Tassone E.E."/>
        </authorList>
    </citation>
    <scope>NUCLEOTIDE SEQUENCE</scope>
</reference>
<dbReference type="PANTHER" id="PTHR23167:SF46">
    <property type="entry name" value="EPS15 HOMOLOGY DOMAIN CONTAINING PROTEIN-BINDING PROTEIN 1, ISOFORM F"/>
    <property type="match status" value="1"/>
</dbReference>